<comment type="similarity">
    <text evidence="10">Belongs to the Tequatrovirus single-stranded DNA-binding protein family.</text>
</comment>
<dbReference type="HAMAP" id="MF_04152">
    <property type="entry name" value="SSB_T4"/>
    <property type="match status" value="1"/>
</dbReference>
<dbReference type="InterPro" id="IPR012340">
    <property type="entry name" value="NA-bd_OB-fold"/>
</dbReference>
<feature type="domain" description="Bacteriophage T4 Gp32 single-stranded DNA-binding" evidence="11">
    <location>
        <begin position="38"/>
        <end position="237"/>
    </location>
</feature>
<gene>
    <name evidence="12" type="primary">32</name>
    <name evidence="12" type="ORF">Acj133p240</name>
</gene>
<sequence length="311" mass="33747">MLFKRKDPAALQAQLTSMKGGYNNNDDKLWKPTPDANGNASAVIRILPHPDDELPFTKLINHSFKNNGKSYFANCTSTHGDYDSCPVCAFIKEQDLYDSNKPLWDKVKRKTNYWVNILVLKDPGCPENEGKVMKYRFGVKIMEKIQAQSIVDESLGQVPVDVTCVYGGANLLLKVKQSGGFPNYDDSQFMTPGPIPGIDTPEMQAKISEGMSDLSEIVAPSKFDSLEKNTEKFHKVMGTAAMGGAVATAAKQAASMEDELNAFGNDMDAFNAAPSGAPAVDLEAELDAAMASTPGADTNAEFEDLMKGLDV</sequence>
<dbReference type="GO" id="GO:0039686">
    <property type="term" value="P:bidirectional double-stranded viral DNA replication"/>
    <property type="evidence" value="ECO:0007669"/>
    <property type="project" value="UniProtKB-UniRule"/>
</dbReference>
<dbReference type="InterPro" id="IPR012339">
    <property type="entry name" value="Phage_T4_Gp32_ssDNA-bd"/>
</dbReference>
<dbReference type="GO" id="GO:0003697">
    <property type="term" value="F:single-stranded DNA binding"/>
    <property type="evidence" value="ECO:0007669"/>
    <property type="project" value="UniProtKB-UniRule"/>
</dbReference>
<keyword evidence="8 10" id="KW-0238">DNA-binding</keyword>
<accession>D9I6H4</accession>
<evidence type="ECO:0000256" key="4">
    <source>
        <dbReference type="ARBA" id="ARBA00022723"/>
    </source>
</evidence>
<evidence type="ECO:0000256" key="7">
    <source>
        <dbReference type="ARBA" id="ARBA00023109"/>
    </source>
</evidence>
<name>D9I6H4_9CAUD</name>
<feature type="binding site" evidence="10">
    <location>
        <position position="75"/>
    </location>
    <ligand>
        <name>Zn(2+)</name>
        <dbReference type="ChEBI" id="CHEBI:29105"/>
    </ligand>
</feature>
<keyword evidence="6 10" id="KW-0862">Zinc</keyword>
<dbReference type="InterPro" id="IPR044947">
    <property type="entry name" value="Phage_T4_Gp32_ssDNA-bd_sf"/>
</dbReference>
<dbReference type="GO" id="GO:0046872">
    <property type="term" value="F:metal ion binding"/>
    <property type="evidence" value="ECO:0007669"/>
    <property type="project" value="UniProtKB-UniRule"/>
</dbReference>
<dbReference type="RefSeq" id="YP_004300821.1">
    <property type="nucleotide sequence ID" value="NC_015250.1"/>
</dbReference>
<keyword evidence="13" id="KW-1185">Reference proteome</keyword>
<dbReference type="GeneID" id="10323227"/>
<dbReference type="GO" id="GO:0006281">
    <property type="term" value="P:DNA repair"/>
    <property type="evidence" value="ECO:0007669"/>
    <property type="project" value="UniProtKB-UniRule"/>
</dbReference>
<dbReference type="Gene3D" id="3.90.198.10">
    <property type="entry name" value="Replication Fork Single-Stranded Dna Binding Protein"/>
    <property type="match status" value="1"/>
</dbReference>
<comment type="subunit">
    <text evidence="10">Homodimer in the absence of DNA, monomer when binding DNA. Interacts with the DNA helicase assembly protein; a ternary complex between the helicase assembly protein, the single-stranded DNA-binding protein and ssDNA is an obligatory intermediate in the helicase loading mechanism. Part of the replicase complex that includes the DNA polymerase, the polymerase clamp, the clamp loader complex, the single-stranded DNA binding protein, the primase, the replicative helicase and the helicase assembly factor. Interacts (via C-terminus) with the viral SF1 dDA helicase. Interacts with the viral SF2 UvsW repair helicase.</text>
</comment>
<evidence type="ECO:0000256" key="6">
    <source>
        <dbReference type="ARBA" id="ARBA00022833"/>
    </source>
</evidence>
<evidence type="ECO:0000259" key="11">
    <source>
        <dbReference type="Pfam" id="PF08804"/>
    </source>
</evidence>
<evidence type="ECO:0000256" key="8">
    <source>
        <dbReference type="ARBA" id="ARBA00023125"/>
    </source>
</evidence>
<evidence type="ECO:0000256" key="3">
    <source>
        <dbReference type="ARBA" id="ARBA00022705"/>
    </source>
</evidence>
<dbReference type="InterPro" id="IPR046395">
    <property type="entry name" value="SSB_T4"/>
</dbReference>
<feature type="binding site" evidence="10">
    <location>
        <position position="62"/>
    </location>
    <ligand>
        <name>Zn(2+)</name>
        <dbReference type="ChEBI" id="CHEBI:29105"/>
    </ligand>
</feature>
<evidence type="ECO:0000256" key="1">
    <source>
        <dbReference type="ARBA" id="ARBA00018590"/>
    </source>
</evidence>
<comment type="domain">
    <text evidence="10">The acidic C-terminus is involved in modulating the ssDNA binding properties. The N-terminus LAST motif is involved in the cooperative binding of the protein to ssDNA.</text>
</comment>
<evidence type="ECO:0000313" key="12">
    <source>
        <dbReference type="EMBL" id="ADJ19555.1"/>
    </source>
</evidence>
<dbReference type="Pfam" id="PF08804">
    <property type="entry name" value="gp32"/>
    <property type="match status" value="1"/>
</dbReference>
<comment type="domain">
    <text evidence="10">The acidic C-terminus is involved in modulating the ssDNA binding properties. The N-terminus LAST motif is involved in the cooperative binding of the protein to single-stranded nucleic acids.</text>
</comment>
<feature type="region of interest" description="LAST" evidence="10">
    <location>
        <begin position="4"/>
        <end position="8"/>
    </location>
</feature>
<evidence type="ECO:0000256" key="10">
    <source>
        <dbReference type="HAMAP-Rule" id="MF_04152"/>
    </source>
</evidence>
<keyword evidence="10" id="KW-0233">DNA recombination</keyword>
<evidence type="ECO:0000313" key="13">
    <source>
        <dbReference type="Proteomes" id="UP000000330"/>
    </source>
</evidence>
<dbReference type="Proteomes" id="UP000000330">
    <property type="component" value="Segment"/>
</dbReference>
<keyword evidence="4 10" id="KW-0479">Metal-binding</keyword>
<reference evidence="12 13" key="1">
    <citation type="journal article" date="2010" name="Virol. J.">
        <title>Genomes of the T4-related bacteriophages as windows on microbial genome evolution.</title>
        <authorList>
            <person name="Petrov V.M."/>
            <person name="Ratnayaka S."/>
            <person name="Nolan J.M."/>
            <person name="Miller E.S."/>
            <person name="Karam J.D."/>
        </authorList>
    </citation>
    <scope>NUCLEOTIDE SEQUENCE [LARGE SCALE GENOMIC DNA]</scope>
    <source>
        <strain evidence="12">Acj133</strain>
    </source>
</reference>
<keyword evidence="3" id="KW-0235">DNA replication</keyword>
<keyword evidence="2 10" id="KW-0678">Repressor</keyword>
<evidence type="ECO:0000256" key="9">
    <source>
        <dbReference type="ARBA" id="ARBA00023204"/>
    </source>
</evidence>
<dbReference type="SUPFAM" id="SSF50249">
    <property type="entry name" value="Nucleic acid-binding proteins"/>
    <property type="match status" value="1"/>
</dbReference>
<feature type="binding site" evidence="10">
    <location>
        <position position="88"/>
    </location>
    <ligand>
        <name>Zn(2+)</name>
        <dbReference type="ChEBI" id="CHEBI:29105"/>
    </ligand>
</feature>
<keyword evidence="9 10" id="KW-0234">DNA repair</keyword>
<dbReference type="EMBL" id="HM114315">
    <property type="protein sequence ID" value="ADJ19555.1"/>
    <property type="molecule type" value="Genomic_DNA"/>
</dbReference>
<protein>
    <recommendedName>
        <fullName evidence="1 10">Single-stranded DNA-binding protein</fullName>
        <shortName evidence="10">SSB protein</shortName>
    </recommendedName>
    <alternativeName>
        <fullName evidence="10">Helix-destabilizing protein</fullName>
    </alternativeName>
</protein>
<proteinExistence type="inferred from homology"/>
<evidence type="ECO:0000256" key="5">
    <source>
        <dbReference type="ARBA" id="ARBA00022763"/>
    </source>
</evidence>
<dbReference type="GO" id="GO:0006310">
    <property type="term" value="P:DNA recombination"/>
    <property type="evidence" value="ECO:0007669"/>
    <property type="project" value="UniProtKB-UniRule"/>
</dbReference>
<feature type="binding site" evidence="10">
    <location>
        <position position="85"/>
    </location>
    <ligand>
        <name>Zn(2+)</name>
        <dbReference type="ChEBI" id="CHEBI:29105"/>
    </ligand>
</feature>
<dbReference type="GO" id="GO:0006260">
    <property type="term" value="P:DNA replication"/>
    <property type="evidence" value="ECO:0007669"/>
    <property type="project" value="UniProtKB-KW"/>
</dbReference>
<dbReference type="KEGG" id="vg:10323227"/>
<keyword evidence="7 10" id="KW-1194">Viral DNA replication</keyword>
<keyword evidence="5" id="KW-0227">DNA damage</keyword>
<organism evidence="12 13">
    <name type="scientific">Acinetobacter phage 133</name>
    <dbReference type="NCBI Taxonomy" id="2919552"/>
    <lineage>
        <taxon>Viruses</taxon>
        <taxon>Duplodnaviria</taxon>
        <taxon>Heunggongvirae</taxon>
        <taxon>Uroviricota</taxon>
        <taxon>Caudoviricetes</taxon>
        <taxon>Pantevenvirales</taxon>
        <taxon>Straboviridae</taxon>
        <taxon>Tevenvirinae</taxon>
        <taxon>Centumtrigintavirus</taxon>
        <taxon>Centumtrigintavirus cv133</taxon>
        <taxon>Acinetobacter virus 133</taxon>
    </lineage>
</organism>
<evidence type="ECO:0000256" key="2">
    <source>
        <dbReference type="ARBA" id="ARBA00022491"/>
    </source>
</evidence>
<comment type="function">
    <text evidence="10">Single-stranded DNA-binding protein that participates in viral DNA replication, recombination, and repair. Coats the lagging-strand ssDNA as the replication fork advances. Stimulates the activities of viral DNA polymerase and the replicative helicase, probably via its interaction with the helicase assembly factor. Together with the replicative helicase and the helicase assembly factor, promotes pairing of two homologous DNA molecules containing complementary single-stranded regions and mediates homologous DNA strand exchange. Promotes also the formation of joint molecules. mRNA specific autogenous translational repressor.</text>
</comment>